<dbReference type="EMBL" id="CAJNIZ010042761">
    <property type="protein sequence ID" value="CAE7636818.1"/>
    <property type="molecule type" value="Genomic_DNA"/>
</dbReference>
<evidence type="ECO:0000313" key="2">
    <source>
        <dbReference type="EMBL" id="CAE7636818.1"/>
    </source>
</evidence>
<reference evidence="2" key="1">
    <citation type="submission" date="2021-02" db="EMBL/GenBank/DDBJ databases">
        <authorList>
            <person name="Dougan E. K."/>
            <person name="Rhodes N."/>
            <person name="Thang M."/>
            <person name="Chan C."/>
        </authorList>
    </citation>
    <scope>NUCLEOTIDE SEQUENCE</scope>
</reference>
<name>A0A812VQA6_SYMPI</name>
<keyword evidence="1" id="KW-0732">Signal</keyword>
<evidence type="ECO:0008006" key="4">
    <source>
        <dbReference type="Google" id="ProtNLM"/>
    </source>
</evidence>
<organism evidence="2 3">
    <name type="scientific">Symbiodinium pilosum</name>
    <name type="common">Dinoflagellate</name>
    <dbReference type="NCBI Taxonomy" id="2952"/>
    <lineage>
        <taxon>Eukaryota</taxon>
        <taxon>Sar</taxon>
        <taxon>Alveolata</taxon>
        <taxon>Dinophyceae</taxon>
        <taxon>Suessiales</taxon>
        <taxon>Symbiodiniaceae</taxon>
        <taxon>Symbiodinium</taxon>
    </lineage>
</organism>
<dbReference type="AlphaFoldDB" id="A0A812VQA6"/>
<proteinExistence type="predicted"/>
<comment type="caution">
    <text evidence="2">The sequence shown here is derived from an EMBL/GenBank/DDBJ whole genome shotgun (WGS) entry which is preliminary data.</text>
</comment>
<dbReference type="Proteomes" id="UP000649617">
    <property type="component" value="Unassembled WGS sequence"/>
</dbReference>
<feature type="signal peptide" evidence="1">
    <location>
        <begin position="1"/>
        <end position="24"/>
    </location>
</feature>
<evidence type="ECO:0000313" key="3">
    <source>
        <dbReference type="Proteomes" id="UP000649617"/>
    </source>
</evidence>
<protein>
    <recommendedName>
        <fullName evidence="4">Class I SAM-dependent methyltransferase</fullName>
    </recommendedName>
</protein>
<dbReference type="OrthoDB" id="427360at2759"/>
<sequence>MVSFQHIIISIVIIIAGVAGVASAESHRCSPVLNDTLRIRQSLRRCERTLASKCGFQNTLLEMPGICEPMGMDMPPPATSFFPGTEASELGCISRSSQFGRALWCLARAVNSAIELFTGVGGGSTLLLAHALAKAQRMGRQRSFFTMERHLGNAYHAQNILESVGISTRILSLASPDGLTNGMAALLKENPGVWILHGDLFENLGVFNALCSRIGGLDMVMLDPPVDLRGVWPLIETACKPKFLAVHNANLPGHAGWLPAHLLRTNDRWYEIMNGSHPSVWERGKRSWSLTGRCW</sequence>
<feature type="chain" id="PRO_5032727546" description="Class I SAM-dependent methyltransferase" evidence="1">
    <location>
        <begin position="25"/>
        <end position="295"/>
    </location>
</feature>
<gene>
    <name evidence="2" type="ORF">SPIL2461_LOCUS16800</name>
</gene>
<evidence type="ECO:0000256" key="1">
    <source>
        <dbReference type="SAM" id="SignalP"/>
    </source>
</evidence>
<keyword evidence="3" id="KW-1185">Reference proteome</keyword>
<accession>A0A812VQA6</accession>